<dbReference type="Gene3D" id="3.40.50.300">
    <property type="entry name" value="P-loop containing nucleotide triphosphate hydrolases"/>
    <property type="match status" value="1"/>
</dbReference>
<dbReference type="AlphaFoldDB" id="A0A3Q3WGM6"/>
<evidence type="ECO:0000256" key="5">
    <source>
        <dbReference type="ARBA" id="ARBA00022968"/>
    </source>
</evidence>
<keyword evidence="15" id="KW-1185">Reference proteome</keyword>
<dbReference type="SUPFAM" id="SSF52540">
    <property type="entry name" value="P-loop containing nucleoside triphosphate hydrolases"/>
    <property type="match status" value="1"/>
</dbReference>
<evidence type="ECO:0000256" key="1">
    <source>
        <dbReference type="ARBA" id="ARBA00004323"/>
    </source>
</evidence>
<dbReference type="GO" id="GO:0005975">
    <property type="term" value="P:carbohydrate metabolic process"/>
    <property type="evidence" value="ECO:0007669"/>
    <property type="project" value="InterPro"/>
</dbReference>
<feature type="domain" description="Sulfotransferase" evidence="13">
    <location>
        <begin position="45"/>
        <end position="357"/>
    </location>
</feature>
<dbReference type="PIRSF" id="PIRSF005883">
    <property type="entry name" value="Carbohydrate_sulfotransferase"/>
    <property type="match status" value="1"/>
</dbReference>
<evidence type="ECO:0000256" key="11">
    <source>
        <dbReference type="RuleBase" id="RU361155"/>
    </source>
</evidence>
<reference evidence="14" key="2">
    <citation type="submission" date="2025-09" db="UniProtKB">
        <authorList>
            <consortium name="Ensembl"/>
        </authorList>
    </citation>
    <scope>IDENTIFICATION</scope>
</reference>
<dbReference type="FunFam" id="3.40.50.300:FF:000703">
    <property type="entry name" value="Sulfotransferase"/>
    <property type="match status" value="1"/>
</dbReference>
<evidence type="ECO:0000256" key="12">
    <source>
        <dbReference type="SAM" id="Phobius"/>
    </source>
</evidence>
<sequence>MFRCRINVSTLIFLVVLQGATVVLLSSWYLQLSPCHSDPSGGRVHVLLLSSWRSGSSFIGQVFSQHPSVFYYMEPGWHLWKKLSQVNIRYLRHIIRDFFRNIFLCDLSAFEPYLEKPLMNHIFVWSRSRAMCSPPACPLTPRGNLSNSYECEQKCKNRSLEVAKTACDTYTHVVIKEVRIFDLESLYPLLQDPLLNLHIVHLVRDPRAVLRSREQSQGALSDDNSIILSRRYSSASTNMLYEVMQEICHSHVRINEKASLKAPSFLKNRYKMVRYEDLVRDPLGGINSIFKFVGLDMPEHVAQWIYMLTHGKGTGSKSEAFKITARDAEDVSQYWRTALSYDKVKRVQDVCKGAMSLIGYRTVNSETEQKNLNIDLLILYRDQNQMV</sequence>
<comment type="similarity">
    <text evidence="2">Belongs to the sulfotransferase 1 family. Gal/GlcNAc/GalNAc subfamily.</text>
</comment>
<dbReference type="STRING" id="94237.ENSMMOP00000013913"/>
<keyword evidence="9" id="KW-0325">Glycoprotein</keyword>
<evidence type="ECO:0000256" key="8">
    <source>
        <dbReference type="ARBA" id="ARBA00023136"/>
    </source>
</evidence>
<dbReference type="InterPro" id="IPR000863">
    <property type="entry name" value="Sulfotransferase_dom"/>
</dbReference>
<feature type="transmembrane region" description="Helical" evidence="12">
    <location>
        <begin position="12"/>
        <end position="30"/>
    </location>
</feature>
<evidence type="ECO:0000256" key="6">
    <source>
        <dbReference type="ARBA" id="ARBA00022989"/>
    </source>
</evidence>
<dbReference type="PANTHER" id="PTHR10704:SF4">
    <property type="entry name" value="CARBOHYDRATE SULFOTRANSFERASE 6"/>
    <property type="match status" value="1"/>
</dbReference>
<keyword evidence="4 12" id="KW-0812">Transmembrane</keyword>
<keyword evidence="3 11" id="KW-0808">Transferase</keyword>
<evidence type="ECO:0000256" key="3">
    <source>
        <dbReference type="ARBA" id="ARBA00022679"/>
    </source>
</evidence>
<dbReference type="InterPro" id="IPR016469">
    <property type="entry name" value="Carbohydrate_sulfotransferase"/>
</dbReference>
<dbReference type="InterPro" id="IPR027417">
    <property type="entry name" value="P-loop_NTPase"/>
</dbReference>
<accession>A0A3Q3WGM6</accession>
<keyword evidence="10" id="KW-0119">Carbohydrate metabolism</keyword>
<evidence type="ECO:0000313" key="14">
    <source>
        <dbReference type="Ensembl" id="ENSMMOP00000013913.1"/>
    </source>
</evidence>
<dbReference type="OMA" id="CKTLCTR"/>
<evidence type="ECO:0000256" key="9">
    <source>
        <dbReference type="ARBA" id="ARBA00023180"/>
    </source>
</evidence>
<dbReference type="Ensembl" id="ENSMMOT00000014137.1">
    <property type="protein sequence ID" value="ENSMMOP00000013913.1"/>
    <property type="gene ID" value="ENSMMOG00000010656.1"/>
</dbReference>
<dbReference type="EC" id="2.8.2.-" evidence="11"/>
<keyword evidence="7" id="KW-0333">Golgi apparatus</keyword>
<evidence type="ECO:0000256" key="10">
    <source>
        <dbReference type="ARBA" id="ARBA00023277"/>
    </source>
</evidence>
<dbReference type="GO" id="GO:0001517">
    <property type="term" value="F:N-acetylglucosamine 6-O-sulfotransferase activity"/>
    <property type="evidence" value="ECO:0007669"/>
    <property type="project" value="TreeGrafter"/>
</dbReference>
<organism evidence="14 15">
    <name type="scientific">Mola mola</name>
    <name type="common">Ocean sunfish</name>
    <name type="synonym">Tetraodon mola</name>
    <dbReference type="NCBI Taxonomy" id="94237"/>
    <lineage>
        <taxon>Eukaryota</taxon>
        <taxon>Metazoa</taxon>
        <taxon>Chordata</taxon>
        <taxon>Craniata</taxon>
        <taxon>Vertebrata</taxon>
        <taxon>Euteleostomi</taxon>
        <taxon>Actinopterygii</taxon>
        <taxon>Neopterygii</taxon>
        <taxon>Teleostei</taxon>
        <taxon>Neoteleostei</taxon>
        <taxon>Acanthomorphata</taxon>
        <taxon>Eupercaria</taxon>
        <taxon>Tetraodontiformes</taxon>
        <taxon>Molidae</taxon>
        <taxon>Mola</taxon>
    </lineage>
</organism>
<dbReference type="GO" id="GO:0006790">
    <property type="term" value="P:sulfur compound metabolic process"/>
    <property type="evidence" value="ECO:0007669"/>
    <property type="project" value="TreeGrafter"/>
</dbReference>
<keyword evidence="6 12" id="KW-1133">Transmembrane helix</keyword>
<evidence type="ECO:0000256" key="2">
    <source>
        <dbReference type="ARBA" id="ARBA00005530"/>
    </source>
</evidence>
<dbReference type="PANTHER" id="PTHR10704">
    <property type="entry name" value="CARBOHYDRATE SULFOTRANSFERASE"/>
    <property type="match status" value="1"/>
</dbReference>
<evidence type="ECO:0000259" key="13">
    <source>
        <dbReference type="Pfam" id="PF00685"/>
    </source>
</evidence>
<proteinExistence type="inferred from homology"/>
<dbReference type="InterPro" id="IPR051135">
    <property type="entry name" value="Gal/GlcNAc/GalNAc_ST"/>
</dbReference>
<dbReference type="GO" id="GO:0006044">
    <property type="term" value="P:N-acetylglucosamine metabolic process"/>
    <property type="evidence" value="ECO:0007669"/>
    <property type="project" value="TreeGrafter"/>
</dbReference>
<comment type="subcellular location">
    <subcellularLocation>
        <location evidence="1">Golgi apparatus membrane</location>
        <topology evidence="1">Single-pass type II membrane protein</topology>
    </subcellularLocation>
</comment>
<evidence type="ECO:0000256" key="4">
    <source>
        <dbReference type="ARBA" id="ARBA00022692"/>
    </source>
</evidence>
<name>A0A3Q3WGM6_MOLML</name>
<keyword evidence="5" id="KW-0735">Signal-anchor</keyword>
<evidence type="ECO:0000313" key="15">
    <source>
        <dbReference type="Proteomes" id="UP000261620"/>
    </source>
</evidence>
<reference evidence="14" key="1">
    <citation type="submission" date="2025-08" db="UniProtKB">
        <authorList>
            <consortium name="Ensembl"/>
        </authorList>
    </citation>
    <scope>IDENTIFICATION</scope>
</reference>
<dbReference type="Proteomes" id="UP000261620">
    <property type="component" value="Unplaced"/>
</dbReference>
<dbReference type="Pfam" id="PF00685">
    <property type="entry name" value="Sulfotransfer_1"/>
    <property type="match status" value="1"/>
</dbReference>
<evidence type="ECO:0000256" key="7">
    <source>
        <dbReference type="ARBA" id="ARBA00023034"/>
    </source>
</evidence>
<protein>
    <recommendedName>
        <fullName evidence="11">Sulfotransferase</fullName>
        <ecNumber evidence="11">2.8.2.-</ecNumber>
    </recommendedName>
</protein>
<dbReference type="GO" id="GO:0000139">
    <property type="term" value="C:Golgi membrane"/>
    <property type="evidence" value="ECO:0007669"/>
    <property type="project" value="UniProtKB-SubCell"/>
</dbReference>
<keyword evidence="8 12" id="KW-0472">Membrane</keyword>